<dbReference type="PANTHER" id="PTHR43459:SF1">
    <property type="entry name" value="EG:BACN32G11.4 PROTEIN"/>
    <property type="match status" value="1"/>
</dbReference>
<dbReference type="NCBIfam" id="TIGR02280">
    <property type="entry name" value="PaaB1"/>
    <property type="match status" value="1"/>
</dbReference>
<comment type="caution">
    <text evidence="2">The sequence shown here is derived from an EMBL/GenBank/DDBJ whole genome shotgun (WGS) entry which is preliminary data.</text>
</comment>
<accession>A0A844QH22</accession>
<dbReference type="GO" id="GO:0010124">
    <property type="term" value="P:phenylacetate catabolic process"/>
    <property type="evidence" value="ECO:0007669"/>
    <property type="project" value="InterPro"/>
</dbReference>
<dbReference type="SUPFAM" id="SSF52096">
    <property type="entry name" value="ClpP/crotonase"/>
    <property type="match status" value="1"/>
</dbReference>
<reference evidence="2 3" key="1">
    <citation type="submission" date="2019-12" db="EMBL/GenBank/DDBJ databases">
        <title>Nitratireductor arenosus sp. nov., Isolated from sea sand, Jeju island, South Korea.</title>
        <authorList>
            <person name="Kim W."/>
        </authorList>
    </citation>
    <scope>NUCLEOTIDE SEQUENCE [LARGE SCALE GENOMIC DNA]</scope>
    <source>
        <strain evidence="2 3">CAU 1489</strain>
    </source>
</reference>
<dbReference type="Gene3D" id="1.10.12.10">
    <property type="entry name" value="Lyase 2-enoyl-coa Hydratase, Chain A, domain 2"/>
    <property type="match status" value="1"/>
</dbReference>
<dbReference type="InterPro" id="IPR001753">
    <property type="entry name" value="Enoyl-CoA_hydra/iso"/>
</dbReference>
<gene>
    <name evidence="2" type="ORF">GN330_14400</name>
</gene>
<comment type="similarity">
    <text evidence="1">Belongs to the enoyl-CoA hydratase/isomerase family.</text>
</comment>
<dbReference type="AlphaFoldDB" id="A0A844QH22"/>
<evidence type="ECO:0000313" key="2">
    <source>
        <dbReference type="EMBL" id="MVA98437.1"/>
    </source>
</evidence>
<evidence type="ECO:0000313" key="3">
    <source>
        <dbReference type="Proteomes" id="UP000463224"/>
    </source>
</evidence>
<dbReference type="CDD" id="cd06558">
    <property type="entry name" value="crotonase-like"/>
    <property type="match status" value="1"/>
</dbReference>
<dbReference type="InterPro" id="IPR029045">
    <property type="entry name" value="ClpP/crotonase-like_dom_sf"/>
</dbReference>
<dbReference type="Pfam" id="PF00378">
    <property type="entry name" value="ECH_1"/>
    <property type="match status" value="1"/>
</dbReference>
<name>A0A844QH22_9HYPH</name>
<organism evidence="2 3">
    <name type="scientific">Nitratireductor arenosus</name>
    <dbReference type="NCBI Taxonomy" id="2682096"/>
    <lineage>
        <taxon>Bacteria</taxon>
        <taxon>Pseudomonadati</taxon>
        <taxon>Pseudomonadota</taxon>
        <taxon>Alphaproteobacteria</taxon>
        <taxon>Hyphomicrobiales</taxon>
        <taxon>Phyllobacteriaceae</taxon>
        <taxon>Nitratireductor</taxon>
    </lineage>
</organism>
<dbReference type="Gene3D" id="3.90.226.10">
    <property type="entry name" value="2-enoyl-CoA Hydratase, Chain A, domain 1"/>
    <property type="match status" value="1"/>
</dbReference>
<sequence length="265" mass="28416">MSDAPVLHEQKDGYSVITLNRPDRLNAFNELQHQQLRAALDACEADAGCGAIVLTGAGRGFCAGQDLSDRDPTLIGENPDLGKTLETFYNPLVRKLRAMPKPVICAVNGVAAGAGANIALACDIVIAAKSAKFIQAFSKIALIPDAGGTYWLTRLVGEARAMALALTAHPLPAQDAADWGLIWRAVEDDQLMEEATRLAEGFASGPTRAYALTKRAVHAASTNSLDAQLDLERQLQREAGRSDDYKEGVSAFLEKRPANYRRKAG</sequence>
<evidence type="ECO:0000256" key="1">
    <source>
        <dbReference type="ARBA" id="ARBA00005254"/>
    </source>
</evidence>
<dbReference type="InterPro" id="IPR014748">
    <property type="entry name" value="Enoyl-CoA_hydra_C"/>
</dbReference>
<keyword evidence="3" id="KW-1185">Reference proteome</keyword>
<keyword evidence="2" id="KW-0413">Isomerase</keyword>
<dbReference type="EMBL" id="WPHG01000003">
    <property type="protein sequence ID" value="MVA98437.1"/>
    <property type="molecule type" value="Genomic_DNA"/>
</dbReference>
<dbReference type="PANTHER" id="PTHR43459">
    <property type="entry name" value="ENOYL-COA HYDRATASE"/>
    <property type="match status" value="1"/>
</dbReference>
<dbReference type="InterPro" id="IPR011968">
    <property type="entry name" value="PaaB1"/>
</dbReference>
<proteinExistence type="inferred from homology"/>
<dbReference type="GO" id="GO:0016853">
    <property type="term" value="F:isomerase activity"/>
    <property type="evidence" value="ECO:0007669"/>
    <property type="project" value="UniProtKB-KW"/>
</dbReference>
<dbReference type="EC" id="5.3.3.18" evidence="2"/>
<dbReference type="RefSeq" id="WP_156713376.1">
    <property type="nucleotide sequence ID" value="NZ_WPHG01000003.1"/>
</dbReference>
<dbReference type="Proteomes" id="UP000463224">
    <property type="component" value="Unassembled WGS sequence"/>
</dbReference>
<protein>
    <submittedName>
        <fullName evidence="2">2-(1,2-epoxy-1,2-dihydrophenyl)acetyl-CoA isomerase</fullName>
        <ecNumber evidence="2">5.3.3.18</ecNumber>
    </submittedName>
</protein>